<evidence type="ECO:0000256" key="6">
    <source>
        <dbReference type="ARBA" id="ARBA00022842"/>
    </source>
</evidence>
<keyword evidence="4 10" id="KW-0963">Cytoplasm</keyword>
<keyword evidence="7 10" id="KW-0464">Manganese</keyword>
<dbReference type="GO" id="GO:0050992">
    <property type="term" value="P:dimethylallyl diphosphate biosynthetic process"/>
    <property type="evidence" value="ECO:0007669"/>
    <property type="project" value="UniProtKB-UniRule"/>
</dbReference>
<dbReference type="InterPro" id="IPR015797">
    <property type="entry name" value="NUDIX_hydrolase-like_dom_sf"/>
</dbReference>
<protein>
    <recommendedName>
        <fullName evidence="3 10">Isopentenyl-diphosphate Delta-isomerase</fullName>
        <shortName evidence="10">IPP isomerase</shortName>
        <ecNumber evidence="3 10">5.3.3.2</ecNumber>
    </recommendedName>
    <alternativeName>
        <fullName evidence="10">IPP:DMAPP isomerase</fullName>
    </alternativeName>
    <alternativeName>
        <fullName evidence="10">Isopentenyl pyrophosphate isomerase</fullName>
    </alternativeName>
</protein>
<dbReference type="Proteomes" id="UP000282515">
    <property type="component" value="Unassembled WGS sequence"/>
</dbReference>
<evidence type="ECO:0000256" key="4">
    <source>
        <dbReference type="ARBA" id="ARBA00022490"/>
    </source>
</evidence>
<dbReference type="OrthoDB" id="9809458at2"/>
<evidence type="ECO:0000259" key="12">
    <source>
        <dbReference type="PROSITE" id="PS51462"/>
    </source>
</evidence>
<feature type="domain" description="Nudix hydrolase" evidence="12">
    <location>
        <begin position="35"/>
        <end position="169"/>
    </location>
</feature>
<dbReference type="PROSITE" id="PS51462">
    <property type="entry name" value="NUDIX"/>
    <property type="match status" value="1"/>
</dbReference>
<dbReference type="PANTHER" id="PTHR10885">
    <property type="entry name" value="ISOPENTENYL-DIPHOSPHATE DELTA-ISOMERASE"/>
    <property type="match status" value="1"/>
</dbReference>
<keyword evidence="14" id="KW-1185">Reference proteome</keyword>
<reference evidence="13 14" key="1">
    <citation type="submission" date="2018-10" db="EMBL/GenBank/DDBJ databases">
        <title>Aeromicrobium sp. 9W16Y-2 whole genome shotgun sequence.</title>
        <authorList>
            <person name="Li F."/>
        </authorList>
    </citation>
    <scope>NUCLEOTIDE SEQUENCE [LARGE SCALE GENOMIC DNA]</scope>
    <source>
        <strain evidence="13 14">9W16Y-2</strain>
    </source>
</reference>
<dbReference type="HAMAP" id="MF_00202">
    <property type="entry name" value="Idi"/>
    <property type="match status" value="1"/>
</dbReference>
<comment type="cofactor">
    <cofactor evidence="10">
        <name>Mg(2+)</name>
        <dbReference type="ChEBI" id="CHEBI:18420"/>
    </cofactor>
    <text evidence="10">Binds 1 Mg(2+) ion per subunit. The magnesium ion binds only when substrate is bound.</text>
</comment>
<feature type="active site" evidence="10 11">
    <location>
        <position position="72"/>
    </location>
</feature>
<evidence type="ECO:0000313" key="14">
    <source>
        <dbReference type="Proteomes" id="UP000282515"/>
    </source>
</evidence>
<organism evidence="13 14">
    <name type="scientific">Aeromicrobium phragmitis</name>
    <dbReference type="NCBI Taxonomy" id="2478914"/>
    <lineage>
        <taxon>Bacteria</taxon>
        <taxon>Bacillati</taxon>
        <taxon>Actinomycetota</taxon>
        <taxon>Actinomycetes</taxon>
        <taxon>Propionibacteriales</taxon>
        <taxon>Nocardioidaceae</taxon>
        <taxon>Aeromicrobium</taxon>
    </lineage>
</organism>
<feature type="binding site" evidence="10">
    <location>
        <position position="121"/>
    </location>
    <ligand>
        <name>Mn(2+)</name>
        <dbReference type="ChEBI" id="CHEBI:29035"/>
    </ligand>
</feature>
<evidence type="ECO:0000256" key="5">
    <source>
        <dbReference type="ARBA" id="ARBA00022723"/>
    </source>
</evidence>
<evidence type="ECO:0000256" key="10">
    <source>
        <dbReference type="HAMAP-Rule" id="MF_00202"/>
    </source>
</evidence>
<dbReference type="InterPro" id="IPR011876">
    <property type="entry name" value="IsopentenylPP_isomerase_typ1"/>
</dbReference>
<keyword evidence="8 10" id="KW-0414">Isoprene biosynthesis</keyword>
<dbReference type="NCBIfam" id="NF002995">
    <property type="entry name" value="PRK03759.1"/>
    <property type="match status" value="1"/>
</dbReference>
<dbReference type="InterPro" id="IPR000086">
    <property type="entry name" value="NUDIX_hydrolase_dom"/>
</dbReference>
<dbReference type="Pfam" id="PF00293">
    <property type="entry name" value="NUDIX"/>
    <property type="match status" value="1"/>
</dbReference>
<comment type="catalytic activity">
    <reaction evidence="10">
        <text>isopentenyl diphosphate = dimethylallyl diphosphate</text>
        <dbReference type="Rhea" id="RHEA:23284"/>
        <dbReference type="ChEBI" id="CHEBI:57623"/>
        <dbReference type="ChEBI" id="CHEBI:128769"/>
        <dbReference type="EC" id="5.3.3.2"/>
    </reaction>
</comment>
<comment type="function">
    <text evidence="10">Catalyzes the 1,3-allylic rearrangement of the homoallylic substrate isopentenyl (IPP) to its highly electrophilic allylic isomer, dimethylallyl diphosphate (DMAPP).</text>
</comment>
<dbReference type="NCBIfam" id="TIGR02150">
    <property type="entry name" value="IPP_isom_1"/>
    <property type="match status" value="1"/>
</dbReference>
<dbReference type="GO" id="GO:0005737">
    <property type="term" value="C:cytoplasm"/>
    <property type="evidence" value="ECO:0007669"/>
    <property type="project" value="UniProtKB-SubCell"/>
</dbReference>
<feature type="binding site" evidence="10">
    <location>
        <position position="92"/>
    </location>
    <ligand>
        <name>Mg(2+)</name>
        <dbReference type="ChEBI" id="CHEBI:18420"/>
    </ligand>
</feature>
<comment type="subcellular location">
    <subcellularLocation>
        <location evidence="10">Cytoplasm</location>
    </subcellularLocation>
</comment>
<sequence>MEDSADPADLVVLLDQDARPSGTAPRTTVHDQHTPLHLAFSCYLLDDEDRVLLTRRALEKRTWPGVWTNSFCGHPRPGERVDDAVTRYADRELGTTVRDLRCLLPDFRYRAVDPSGVVENEVCPVYLARRNGPLTPAPAEVLEIRWVSLHDLRVAVMSAPWALSPWLVSQVEEIESAGSWEGTALAARP</sequence>
<evidence type="ECO:0000256" key="2">
    <source>
        <dbReference type="ARBA" id="ARBA00007579"/>
    </source>
</evidence>
<evidence type="ECO:0000256" key="11">
    <source>
        <dbReference type="PIRSR" id="PIRSR018427-1"/>
    </source>
</evidence>
<keyword evidence="5 10" id="KW-0479">Metal-binding</keyword>
<evidence type="ECO:0000256" key="7">
    <source>
        <dbReference type="ARBA" id="ARBA00023211"/>
    </source>
</evidence>
<dbReference type="GO" id="GO:0004452">
    <property type="term" value="F:isopentenyl-diphosphate delta-isomerase activity"/>
    <property type="evidence" value="ECO:0007669"/>
    <property type="project" value="UniProtKB-UniRule"/>
</dbReference>
<proteinExistence type="inferred from homology"/>
<feature type="binding site" evidence="10">
    <location>
        <position position="119"/>
    </location>
    <ligand>
        <name>Mn(2+)</name>
        <dbReference type="ChEBI" id="CHEBI:29035"/>
    </ligand>
</feature>
<dbReference type="PANTHER" id="PTHR10885:SF0">
    <property type="entry name" value="ISOPENTENYL-DIPHOSPHATE DELTA-ISOMERASE"/>
    <property type="match status" value="1"/>
</dbReference>
<accession>A0A3L8PN42</accession>
<dbReference type="AlphaFoldDB" id="A0A3L8PN42"/>
<comment type="similarity">
    <text evidence="2 10">Belongs to the IPP isomerase type 1 family.</text>
</comment>
<dbReference type="UniPathway" id="UPA00059">
    <property type="reaction ID" value="UER00104"/>
</dbReference>
<dbReference type="EMBL" id="RDBF01000002">
    <property type="protein sequence ID" value="RLV56795.1"/>
    <property type="molecule type" value="Genomic_DNA"/>
</dbReference>
<dbReference type="RefSeq" id="WP_121793096.1">
    <property type="nucleotide sequence ID" value="NZ_RDBF01000002.1"/>
</dbReference>
<keyword evidence="6 10" id="KW-0460">Magnesium</keyword>
<comment type="pathway">
    <text evidence="1 10">Isoprenoid biosynthesis; dimethylallyl diphosphate biosynthesis; dimethylallyl diphosphate from isopentenyl diphosphate: step 1/1.</text>
</comment>
<gene>
    <name evidence="10" type="primary">idi</name>
    <name evidence="13" type="ORF">D9V41_03175</name>
</gene>
<evidence type="ECO:0000313" key="13">
    <source>
        <dbReference type="EMBL" id="RLV56795.1"/>
    </source>
</evidence>
<dbReference type="Gene3D" id="3.90.79.10">
    <property type="entry name" value="Nucleoside Triphosphate Pyrophosphohydrolase"/>
    <property type="match status" value="1"/>
</dbReference>
<dbReference type="InterPro" id="IPR056375">
    <property type="entry name" value="Idi_bact"/>
</dbReference>
<evidence type="ECO:0000256" key="1">
    <source>
        <dbReference type="ARBA" id="ARBA00004826"/>
    </source>
</evidence>
<dbReference type="SUPFAM" id="SSF55811">
    <property type="entry name" value="Nudix"/>
    <property type="match status" value="1"/>
</dbReference>
<keyword evidence="9 10" id="KW-0413">Isomerase</keyword>
<feature type="binding site" evidence="10">
    <location>
        <position position="30"/>
    </location>
    <ligand>
        <name>Mn(2+)</name>
        <dbReference type="ChEBI" id="CHEBI:29035"/>
    </ligand>
</feature>
<dbReference type="CDD" id="cd02885">
    <property type="entry name" value="NUDIX_IPP_Isomerase"/>
    <property type="match status" value="1"/>
</dbReference>
<dbReference type="GO" id="GO:0046872">
    <property type="term" value="F:metal ion binding"/>
    <property type="evidence" value="ECO:0007669"/>
    <property type="project" value="UniProtKB-KW"/>
</dbReference>
<dbReference type="PIRSF" id="PIRSF018427">
    <property type="entry name" value="Isopntndiph_ism"/>
    <property type="match status" value="1"/>
</dbReference>
<name>A0A3L8PN42_9ACTN</name>
<feature type="active site" evidence="10 11">
    <location>
        <position position="121"/>
    </location>
</feature>
<dbReference type="EC" id="5.3.3.2" evidence="3 10"/>
<evidence type="ECO:0000256" key="3">
    <source>
        <dbReference type="ARBA" id="ARBA00012057"/>
    </source>
</evidence>
<evidence type="ECO:0000256" key="8">
    <source>
        <dbReference type="ARBA" id="ARBA00023229"/>
    </source>
</evidence>
<comment type="cofactor">
    <cofactor evidence="10">
        <name>Mn(2+)</name>
        <dbReference type="ChEBI" id="CHEBI:29035"/>
    </cofactor>
    <text evidence="10">Binds 1 Mn(2+) ion per subunit.</text>
</comment>
<comment type="caution">
    <text evidence="13">The sequence shown here is derived from an EMBL/GenBank/DDBJ whole genome shotgun (WGS) entry which is preliminary data.</text>
</comment>
<feature type="binding site" evidence="10">
    <location>
        <position position="37"/>
    </location>
    <ligand>
        <name>Mn(2+)</name>
        <dbReference type="ChEBI" id="CHEBI:29035"/>
    </ligand>
</feature>
<evidence type="ECO:0000256" key="9">
    <source>
        <dbReference type="ARBA" id="ARBA00023235"/>
    </source>
</evidence>
<dbReference type="GO" id="GO:0008299">
    <property type="term" value="P:isoprenoid biosynthetic process"/>
    <property type="evidence" value="ECO:0007669"/>
    <property type="project" value="UniProtKB-UniRule"/>
</dbReference>
<feature type="binding site" evidence="10">
    <location>
        <position position="74"/>
    </location>
    <ligand>
        <name>Mn(2+)</name>
        <dbReference type="ChEBI" id="CHEBI:29035"/>
    </ligand>
</feature>